<reference evidence="1" key="1">
    <citation type="submission" date="2023-04" db="EMBL/GenBank/DDBJ databases">
        <title>A chromosome-level genome assembly of the parasitoid wasp Eretmocerus hayati.</title>
        <authorList>
            <person name="Zhong Y."/>
            <person name="Liu S."/>
            <person name="Liu Y."/>
        </authorList>
    </citation>
    <scope>NUCLEOTIDE SEQUENCE</scope>
    <source>
        <strain evidence="1">ZJU_SS_LIU_2023</strain>
    </source>
</reference>
<sequence length="1101" mass="121072">MEALSSTTEATIQSHHTEAIVENLKIPIGVIVPGLHHRVSGMTAHSEVGTKTNLTSDEASVALTEVLGALSMFLLSMIALGCNSVILAAFYRYKRLRTASNCLLVSLAISDFGVGVLTPLGMYLELSPDLRPPSTTSSSSLRDHQQAILNSETQLDLGIIEGWRLCMLPYCAILALSSVSVLVTVAIALDRLTSLAQPLRYKNIITHSSIERYIALFWIYAIAVGLSPLAYAQHKPQPTSSSQSSEFGDGGDANEVPGATFDRFSSSGSCRFNGVISPPVRFFLFLAVWAPSALILLACYIYVFLVARAHARAIYTVELSFRNQTQTIALPRYGQTLAVTVGAFFILWLPFQTCMLVDTFCGTNILADCTLWLGLPILAHSASNPWIYAYHHGDIRFATLKITNDLMGIFGLAPSKYGCSVITRRGSGFDLGDAYNNHDNSAYDRERRPPVEDCFAAEKRNCGHQGRRLYSETSSKNNVTVDISPENNTHSAECTSPGHNHKIQLNVVEESIHDLTRMLDPDYIVDRNHVIDSNHNIDKIRNLKYLLDPTFNKIRHLQRIKSKRSADAKNCAGSDGLHESCFVSYQNLKTKRVNGCARSLNAMSDPTLSSVRNTIVHVKNGAEVECQRLQSDPYGGKTTSLASFGEPGIVRSNFKHIRPNNLFSNLDSPQTSGELSKNLIRGQQHLRSFSWARARHRYNDSPSTVSNPNSVYLCSHSSLPTPDRSTARSSYTSYHKLRGQCDMRQPNIYPNHLASLLCNTERSIDSSDSDSVASHSLYQNQPPFSFLTHSGSMSEAFGNARSQGRMRLLEPSRLMDSLTVPTIHSEPPSPIDPLPLGSLHEAGSSRSSLVELTGEKQFSPSRSMDLIGPVVHQEEEDYCCLGDRLVVFPEHDSARLNSRRPSDCSRWSEASRSQEILPSSSEQPVSLLLLPSSRSVNNFPRTRDGNELLGFNEEELGSSCLGRFACSSALSSSLRESLFGADSMPDSSDDTFTSLDGLPFVRERVEDQSTCPKMGCLRGSSGSVEDQWNCENHDKSVRPVFHDACSEKIIGLEDNFGTDDCRRGIAPLAVVTPTELCSPELEVGVLLMNDADAVGHLVTRV</sequence>
<evidence type="ECO:0000313" key="2">
    <source>
        <dbReference type="Proteomes" id="UP001239111"/>
    </source>
</evidence>
<keyword evidence="2" id="KW-1185">Reference proteome</keyword>
<evidence type="ECO:0000313" key="1">
    <source>
        <dbReference type="EMBL" id="KAJ8674266.1"/>
    </source>
</evidence>
<name>A0ACC2NTU7_9HYME</name>
<dbReference type="Proteomes" id="UP001239111">
    <property type="component" value="Chromosome 3"/>
</dbReference>
<comment type="caution">
    <text evidence="1">The sequence shown here is derived from an EMBL/GenBank/DDBJ whole genome shotgun (WGS) entry which is preliminary data.</text>
</comment>
<protein>
    <submittedName>
        <fullName evidence="1">Uncharacterized protein</fullName>
    </submittedName>
</protein>
<proteinExistence type="predicted"/>
<dbReference type="EMBL" id="CM056743">
    <property type="protein sequence ID" value="KAJ8674266.1"/>
    <property type="molecule type" value="Genomic_DNA"/>
</dbReference>
<accession>A0ACC2NTU7</accession>
<organism evidence="1 2">
    <name type="scientific">Eretmocerus hayati</name>
    <dbReference type="NCBI Taxonomy" id="131215"/>
    <lineage>
        <taxon>Eukaryota</taxon>
        <taxon>Metazoa</taxon>
        <taxon>Ecdysozoa</taxon>
        <taxon>Arthropoda</taxon>
        <taxon>Hexapoda</taxon>
        <taxon>Insecta</taxon>
        <taxon>Pterygota</taxon>
        <taxon>Neoptera</taxon>
        <taxon>Endopterygota</taxon>
        <taxon>Hymenoptera</taxon>
        <taxon>Apocrita</taxon>
        <taxon>Proctotrupomorpha</taxon>
        <taxon>Chalcidoidea</taxon>
        <taxon>Aphelinidae</taxon>
        <taxon>Aphelininae</taxon>
        <taxon>Eretmocerus</taxon>
    </lineage>
</organism>
<gene>
    <name evidence="1" type="ORF">QAD02_005528</name>
</gene>